<sequence length="464" mass="52864">MKRISIQLGFYFLIVTLLIESVLFVLLYYSLVNNRVNEEMTALLKRGNSHRDVLEKYFDKQTISHVALMESEAETTVVITNAHKDVLAKSNEINATIKKHIEKMQTRTDHDGAIIENHWKTSNYICTVSPIVVAGKTEGYVYMFLGTESIEEMVNGLTRQFIIAGVITFLLTVITIFLLSRLLTKPLLHMKHATEKMSKGDLSVSLTTTRNDEIGELASSIQTLANDLHYMKTERSEFLASVAHELRTPLTYVRGYADIALKETTSPEQRLRYLSIIKDESDYITNLVQDLFSLAQMEQHNFSIQVKEVHLHTFLTRIAEKLNAMYKERYITVSFSCPPTLLVNLDEQRFEQVIINILNNAYRHSKEHSHINISVTEEHKSISITIEDEGEGIPPEDVPHIFDRFYRVDKARSRATGGTGLGLSIVKEIVELHGGNITVTSEVNHGSCFIITIPIKLLFKYKEN</sequence>
<dbReference type="SMART" id="SM00387">
    <property type="entry name" value="HATPase_c"/>
    <property type="match status" value="1"/>
</dbReference>
<dbReference type="InterPro" id="IPR005467">
    <property type="entry name" value="His_kinase_dom"/>
</dbReference>
<evidence type="ECO:0000259" key="16">
    <source>
        <dbReference type="PROSITE" id="PS50885"/>
    </source>
</evidence>
<dbReference type="SUPFAM" id="SSF55874">
    <property type="entry name" value="ATPase domain of HSP90 chaperone/DNA topoisomerase II/histidine kinase"/>
    <property type="match status" value="1"/>
</dbReference>
<comment type="caution">
    <text evidence="17">The sequence shown here is derived from an EMBL/GenBank/DDBJ whole genome shotgun (WGS) entry which is preliminary data.</text>
</comment>
<dbReference type="InterPro" id="IPR003660">
    <property type="entry name" value="HAMP_dom"/>
</dbReference>
<keyword evidence="13 14" id="KW-0472">Membrane</keyword>
<keyword evidence="9 17" id="KW-0418">Kinase</keyword>
<dbReference type="Gene3D" id="6.10.340.10">
    <property type="match status" value="1"/>
</dbReference>
<evidence type="ECO:0000313" key="17">
    <source>
        <dbReference type="EMBL" id="PIE93569.1"/>
    </source>
</evidence>
<dbReference type="CDD" id="cd00075">
    <property type="entry name" value="HATPase"/>
    <property type="match status" value="1"/>
</dbReference>
<name>A0A2G6QAW0_9BACI</name>
<dbReference type="SMART" id="SM00388">
    <property type="entry name" value="HisKA"/>
    <property type="match status" value="1"/>
</dbReference>
<feature type="domain" description="HAMP" evidence="16">
    <location>
        <begin position="181"/>
        <end position="233"/>
    </location>
</feature>
<evidence type="ECO:0000256" key="6">
    <source>
        <dbReference type="ARBA" id="ARBA00022679"/>
    </source>
</evidence>
<dbReference type="FunFam" id="1.10.287.130:FF:000001">
    <property type="entry name" value="Two-component sensor histidine kinase"/>
    <property type="match status" value="1"/>
</dbReference>
<evidence type="ECO:0000313" key="18">
    <source>
        <dbReference type="Proteomes" id="UP000228484"/>
    </source>
</evidence>
<dbReference type="InterPro" id="IPR003661">
    <property type="entry name" value="HisK_dim/P_dom"/>
</dbReference>
<dbReference type="PRINTS" id="PR00344">
    <property type="entry name" value="BCTRLSENSOR"/>
</dbReference>
<feature type="transmembrane region" description="Helical" evidence="14">
    <location>
        <begin position="9"/>
        <end position="31"/>
    </location>
</feature>
<dbReference type="InterPro" id="IPR036097">
    <property type="entry name" value="HisK_dim/P_sf"/>
</dbReference>
<feature type="domain" description="Histidine kinase" evidence="15">
    <location>
        <begin position="241"/>
        <end position="457"/>
    </location>
</feature>
<evidence type="ECO:0000256" key="2">
    <source>
        <dbReference type="ARBA" id="ARBA00004651"/>
    </source>
</evidence>
<dbReference type="PANTHER" id="PTHR45528:SF1">
    <property type="entry name" value="SENSOR HISTIDINE KINASE CPXA"/>
    <property type="match status" value="1"/>
</dbReference>
<dbReference type="Gene3D" id="1.10.287.130">
    <property type="match status" value="1"/>
</dbReference>
<evidence type="ECO:0000256" key="10">
    <source>
        <dbReference type="ARBA" id="ARBA00022840"/>
    </source>
</evidence>
<comment type="subcellular location">
    <subcellularLocation>
        <location evidence="2">Cell membrane</location>
        <topology evidence="2">Multi-pass membrane protein</topology>
    </subcellularLocation>
</comment>
<dbReference type="GO" id="GO:0005524">
    <property type="term" value="F:ATP binding"/>
    <property type="evidence" value="ECO:0007669"/>
    <property type="project" value="UniProtKB-KW"/>
</dbReference>
<keyword evidence="18" id="KW-1185">Reference proteome</keyword>
<keyword evidence="10" id="KW-0067">ATP-binding</keyword>
<dbReference type="Proteomes" id="UP000228484">
    <property type="component" value="Unassembled WGS sequence"/>
</dbReference>
<evidence type="ECO:0000256" key="14">
    <source>
        <dbReference type="SAM" id="Phobius"/>
    </source>
</evidence>
<dbReference type="Pfam" id="PF02518">
    <property type="entry name" value="HATPase_c"/>
    <property type="match status" value="1"/>
</dbReference>
<evidence type="ECO:0000256" key="5">
    <source>
        <dbReference type="ARBA" id="ARBA00022553"/>
    </source>
</evidence>
<dbReference type="InterPro" id="IPR004358">
    <property type="entry name" value="Sig_transdc_His_kin-like_C"/>
</dbReference>
<dbReference type="SMART" id="SM00304">
    <property type="entry name" value="HAMP"/>
    <property type="match status" value="1"/>
</dbReference>
<dbReference type="FunFam" id="3.30.565.10:FF:000006">
    <property type="entry name" value="Sensor histidine kinase WalK"/>
    <property type="match status" value="1"/>
</dbReference>
<keyword evidence="12" id="KW-0902">Two-component regulatory system</keyword>
<gene>
    <name evidence="17" type="ORF">CO726_20405</name>
</gene>
<dbReference type="PANTHER" id="PTHR45528">
    <property type="entry name" value="SENSOR HISTIDINE KINASE CPXA"/>
    <property type="match status" value="1"/>
</dbReference>
<dbReference type="InterPro" id="IPR036890">
    <property type="entry name" value="HATPase_C_sf"/>
</dbReference>
<dbReference type="GO" id="GO:0000155">
    <property type="term" value="F:phosphorelay sensor kinase activity"/>
    <property type="evidence" value="ECO:0007669"/>
    <property type="project" value="InterPro"/>
</dbReference>
<evidence type="ECO:0000256" key="1">
    <source>
        <dbReference type="ARBA" id="ARBA00000085"/>
    </source>
</evidence>
<dbReference type="RefSeq" id="WP_099685505.1">
    <property type="nucleotide sequence ID" value="NZ_NWUW01000016.1"/>
</dbReference>
<feature type="transmembrane region" description="Helical" evidence="14">
    <location>
        <begin position="161"/>
        <end position="183"/>
    </location>
</feature>
<dbReference type="PROSITE" id="PS50109">
    <property type="entry name" value="HIS_KIN"/>
    <property type="match status" value="1"/>
</dbReference>
<keyword evidence="8" id="KW-0547">Nucleotide-binding</keyword>
<dbReference type="EMBL" id="NWUW01000016">
    <property type="protein sequence ID" value="PIE93569.1"/>
    <property type="molecule type" value="Genomic_DNA"/>
</dbReference>
<dbReference type="CDD" id="cd00082">
    <property type="entry name" value="HisKA"/>
    <property type="match status" value="1"/>
</dbReference>
<evidence type="ECO:0000256" key="13">
    <source>
        <dbReference type="ARBA" id="ARBA00023136"/>
    </source>
</evidence>
<keyword evidence="5" id="KW-0597">Phosphoprotein</keyword>
<evidence type="ECO:0000259" key="15">
    <source>
        <dbReference type="PROSITE" id="PS50109"/>
    </source>
</evidence>
<keyword evidence="6" id="KW-0808">Transferase</keyword>
<evidence type="ECO:0000256" key="12">
    <source>
        <dbReference type="ARBA" id="ARBA00023012"/>
    </source>
</evidence>
<dbReference type="PROSITE" id="PS50885">
    <property type="entry name" value="HAMP"/>
    <property type="match status" value="1"/>
</dbReference>
<dbReference type="EC" id="2.7.13.3" evidence="3"/>
<dbReference type="InterPro" id="IPR003594">
    <property type="entry name" value="HATPase_dom"/>
</dbReference>
<evidence type="ECO:0000256" key="4">
    <source>
        <dbReference type="ARBA" id="ARBA00022475"/>
    </source>
</evidence>
<protein>
    <recommendedName>
        <fullName evidence="3">histidine kinase</fullName>
        <ecNumber evidence="3">2.7.13.3</ecNumber>
    </recommendedName>
</protein>
<dbReference type="GO" id="GO:0005886">
    <property type="term" value="C:plasma membrane"/>
    <property type="evidence" value="ECO:0007669"/>
    <property type="project" value="UniProtKB-SubCell"/>
</dbReference>
<proteinExistence type="predicted"/>
<dbReference type="Pfam" id="PF00512">
    <property type="entry name" value="HisKA"/>
    <property type="match status" value="1"/>
</dbReference>
<keyword evidence="11 14" id="KW-1133">Transmembrane helix</keyword>
<dbReference type="AlphaFoldDB" id="A0A2G6QAW0"/>
<dbReference type="SUPFAM" id="SSF47384">
    <property type="entry name" value="Homodimeric domain of signal transducing histidine kinase"/>
    <property type="match status" value="1"/>
</dbReference>
<dbReference type="SUPFAM" id="SSF158472">
    <property type="entry name" value="HAMP domain-like"/>
    <property type="match status" value="1"/>
</dbReference>
<dbReference type="InterPro" id="IPR050398">
    <property type="entry name" value="HssS/ArlS-like"/>
</dbReference>
<evidence type="ECO:0000256" key="3">
    <source>
        <dbReference type="ARBA" id="ARBA00012438"/>
    </source>
</evidence>
<dbReference type="Gene3D" id="3.30.565.10">
    <property type="entry name" value="Histidine kinase-like ATPase, C-terminal domain"/>
    <property type="match status" value="1"/>
</dbReference>
<accession>A0A2G6QAW0</accession>
<comment type="catalytic activity">
    <reaction evidence="1">
        <text>ATP + protein L-histidine = ADP + protein N-phospho-L-histidine.</text>
        <dbReference type="EC" id="2.7.13.3"/>
    </reaction>
</comment>
<organism evidence="17 18">
    <name type="scientific">Bacillus fungorum</name>
    <dbReference type="NCBI Taxonomy" id="2039284"/>
    <lineage>
        <taxon>Bacteria</taxon>
        <taxon>Bacillati</taxon>
        <taxon>Bacillota</taxon>
        <taxon>Bacilli</taxon>
        <taxon>Bacillales</taxon>
        <taxon>Bacillaceae</taxon>
        <taxon>Bacillus</taxon>
    </lineage>
</organism>
<evidence type="ECO:0000256" key="8">
    <source>
        <dbReference type="ARBA" id="ARBA00022741"/>
    </source>
</evidence>
<keyword evidence="7 14" id="KW-0812">Transmembrane</keyword>
<dbReference type="CDD" id="cd06225">
    <property type="entry name" value="HAMP"/>
    <property type="match status" value="1"/>
</dbReference>
<evidence type="ECO:0000256" key="9">
    <source>
        <dbReference type="ARBA" id="ARBA00022777"/>
    </source>
</evidence>
<reference evidence="17 18" key="1">
    <citation type="submission" date="2017-09" db="EMBL/GenBank/DDBJ databases">
        <title>Biocontrol bacteria screening and application from spent mushroom substrate.</title>
        <authorList>
            <person name="Sun X."/>
        </authorList>
    </citation>
    <scope>NUCLEOTIDE SEQUENCE [LARGE SCALE GENOMIC DNA]</scope>
    <source>
        <strain evidence="17 18">100374</strain>
    </source>
</reference>
<evidence type="ECO:0000256" key="11">
    <source>
        <dbReference type="ARBA" id="ARBA00022989"/>
    </source>
</evidence>
<keyword evidence="4" id="KW-1003">Cell membrane</keyword>
<evidence type="ECO:0000256" key="7">
    <source>
        <dbReference type="ARBA" id="ARBA00022692"/>
    </source>
</evidence>
<dbReference type="Pfam" id="PF00672">
    <property type="entry name" value="HAMP"/>
    <property type="match status" value="1"/>
</dbReference>